<dbReference type="PATRIC" id="fig|698759.3.peg.4492"/>
<dbReference type="AlphaFoldDB" id="L1KWF1"/>
<name>L1KWF1_9ACTN</name>
<evidence type="ECO:0000313" key="1">
    <source>
        <dbReference type="EMBL" id="EKX64869.1"/>
    </source>
</evidence>
<dbReference type="NCBIfam" id="NF041588">
    <property type="entry name" value="AQJ64_40280_fam"/>
    <property type="match status" value="1"/>
</dbReference>
<gene>
    <name evidence="1" type="ORF">STRIP9103_04041</name>
</gene>
<dbReference type="Proteomes" id="UP000010411">
    <property type="component" value="Unassembled WGS sequence"/>
</dbReference>
<keyword evidence="2" id="KW-1185">Reference proteome</keyword>
<evidence type="ECO:0000313" key="2">
    <source>
        <dbReference type="Proteomes" id="UP000010411"/>
    </source>
</evidence>
<evidence type="ECO:0008006" key="3">
    <source>
        <dbReference type="Google" id="ProtNLM"/>
    </source>
</evidence>
<dbReference type="InterPro" id="IPR048167">
    <property type="entry name" value="AQJ64_40280-like"/>
</dbReference>
<organism evidence="1 2">
    <name type="scientific">Streptomyces ipomoeae 91-03</name>
    <dbReference type="NCBI Taxonomy" id="698759"/>
    <lineage>
        <taxon>Bacteria</taxon>
        <taxon>Bacillati</taxon>
        <taxon>Actinomycetota</taxon>
        <taxon>Actinomycetes</taxon>
        <taxon>Kitasatosporales</taxon>
        <taxon>Streptomycetaceae</taxon>
        <taxon>Streptomyces</taxon>
    </lineage>
</organism>
<comment type="caution">
    <text evidence="1">The sequence shown here is derived from an EMBL/GenBank/DDBJ whole genome shotgun (WGS) entry which is preliminary data.</text>
</comment>
<dbReference type="EMBL" id="AEJC01000335">
    <property type="protein sequence ID" value="EKX64869.1"/>
    <property type="molecule type" value="Genomic_DNA"/>
</dbReference>
<sequence length="137" mass="14993">MDMDAVVEWVDVRDRLPKSGTPVAAAVVGRYPPDSEAEPDEVNGQDFWLVLPMYFTTLHFGEDGTEHHDCFVDSDRVVRLPYGRPCDEPVTHWAALPALPGATVHQVLGEGARTALEKVWDGETTDGGTTGEGTTER</sequence>
<protein>
    <recommendedName>
        <fullName evidence="3">Amine oxidase</fullName>
    </recommendedName>
</protein>
<reference evidence="1 2" key="1">
    <citation type="submission" date="2012-11" db="EMBL/GenBank/DDBJ databases">
        <authorList>
            <person name="Huguet-Tapia J.C."/>
            <person name="Durkin A.S."/>
            <person name="Pettis G.S."/>
            <person name="Badger J.H."/>
        </authorList>
    </citation>
    <scope>NUCLEOTIDE SEQUENCE [LARGE SCALE GENOMIC DNA]</scope>
    <source>
        <strain evidence="1 2">91-03</strain>
    </source>
</reference>
<proteinExistence type="predicted"/>
<accession>L1KWF1</accession>